<keyword evidence="10" id="KW-0961">Cell wall biogenesis/degradation</keyword>
<evidence type="ECO:0000256" key="7">
    <source>
        <dbReference type="ARBA" id="ARBA00023180"/>
    </source>
</evidence>
<keyword evidence="8" id="KW-0119">Carbohydrate metabolism</keyword>
<keyword evidence="15" id="KW-1185">Reference proteome</keyword>
<evidence type="ECO:0000256" key="5">
    <source>
        <dbReference type="ARBA" id="ARBA00022737"/>
    </source>
</evidence>
<evidence type="ECO:0000256" key="10">
    <source>
        <dbReference type="ARBA" id="ARBA00023316"/>
    </source>
</evidence>
<evidence type="ECO:0000256" key="13">
    <source>
        <dbReference type="RuleBase" id="RU361169"/>
    </source>
</evidence>
<dbReference type="GO" id="GO:0004650">
    <property type="term" value="F:polygalacturonase activity"/>
    <property type="evidence" value="ECO:0007669"/>
    <property type="project" value="InterPro"/>
</dbReference>
<organism evidence="14 15">
    <name type="scientific">Alternaria burnsii</name>
    <dbReference type="NCBI Taxonomy" id="1187904"/>
    <lineage>
        <taxon>Eukaryota</taxon>
        <taxon>Fungi</taxon>
        <taxon>Dikarya</taxon>
        <taxon>Ascomycota</taxon>
        <taxon>Pezizomycotina</taxon>
        <taxon>Dothideomycetes</taxon>
        <taxon>Pleosporomycetidae</taxon>
        <taxon>Pleosporales</taxon>
        <taxon>Pleosporineae</taxon>
        <taxon>Pleosporaceae</taxon>
        <taxon>Alternaria</taxon>
        <taxon>Alternaria sect. Alternaria</taxon>
    </lineage>
</organism>
<evidence type="ECO:0000256" key="4">
    <source>
        <dbReference type="ARBA" id="ARBA00022729"/>
    </source>
</evidence>
<comment type="function">
    <text evidence="12">Pectinolytic enzyme involved in the degradation of xylogalacturonan (xga), a galacturonan backbone heavily substituted with xylose, and which is one important component of the hairy regions of pectin. Activity requires a galacturonic acid backbone substituted with xylose.</text>
</comment>
<evidence type="ECO:0000256" key="1">
    <source>
        <dbReference type="ARBA" id="ARBA00004613"/>
    </source>
</evidence>
<dbReference type="Gene3D" id="2.160.20.10">
    <property type="entry name" value="Single-stranded right-handed beta-helix, Pectin lyase-like"/>
    <property type="match status" value="1"/>
</dbReference>
<evidence type="ECO:0000313" key="15">
    <source>
        <dbReference type="Proteomes" id="UP000596902"/>
    </source>
</evidence>
<dbReference type="Proteomes" id="UP000596902">
    <property type="component" value="Unassembled WGS sequence"/>
</dbReference>
<keyword evidence="3" id="KW-0964">Secreted</keyword>
<reference evidence="14" key="2">
    <citation type="submission" date="2020-08" db="EMBL/GenBank/DDBJ databases">
        <title>Draft Genome Sequence of Cumin Blight Pathogen Alternaria burnsii.</title>
        <authorList>
            <person name="Feng Z."/>
        </authorList>
    </citation>
    <scope>NUCLEOTIDE SEQUENCE</scope>
    <source>
        <strain evidence="14">CBS107.38</strain>
    </source>
</reference>
<keyword evidence="4" id="KW-0732">Signal</keyword>
<sequence length="496" mass="55048">MANLNQINCGGLPDEIEVDDHFEIYTRTSSESHGNTWHGTTALVTSVASANITRNEFNTHNIAVLSLSIPPGGSLQLKIRHKYTTVNTARVRPASLGVNTKIDDGYIHFTVDRAIDAMLEINGNKWQALHLLVNGINVHEPHCDGTGLWYFGPGINNGRAWENVVDGQLIVPSDTTIYLASGAFLTAQVVFSNVKNSSIRGLGYISRPGSAYVASASGRPRELDGGAILIERSKNILVEGVTSLRSFGFSLPIVEGEDVHINRYRSFSGHGNGDGVDLFCCQNVLIENCFLRNSDDTIAIYGHRWEYYGDTKDIVIRNCTLLPDIAHPVQIGTHGNPQKPETFSNILISNVDILDHCEYQLWYQGCISINAADENLIQDVLIEDVRVEKITKGQLFNIRVMKNAMWTTAPGRGVKNVTLRNIVLDQEGSKTANPSQILGYDARRKVENVKIENLKIGGQYVHDDMAKPKWYMVTDFVPLFANEHVEDVVFKLVDRD</sequence>
<dbReference type="GO" id="GO:0071555">
    <property type="term" value="P:cell wall organization"/>
    <property type="evidence" value="ECO:0007669"/>
    <property type="project" value="UniProtKB-KW"/>
</dbReference>
<comment type="subcellular location">
    <subcellularLocation>
        <location evidence="1">Secreted</location>
    </subcellularLocation>
</comment>
<dbReference type="GO" id="GO:0005576">
    <property type="term" value="C:extracellular region"/>
    <property type="evidence" value="ECO:0007669"/>
    <property type="project" value="UniProtKB-SubCell"/>
</dbReference>
<dbReference type="GO" id="GO:0000272">
    <property type="term" value="P:polysaccharide catabolic process"/>
    <property type="evidence" value="ECO:0007669"/>
    <property type="project" value="UniProtKB-KW"/>
</dbReference>
<dbReference type="GeneID" id="62209510"/>
<comment type="caution">
    <text evidence="14">The sequence shown here is derived from an EMBL/GenBank/DDBJ whole genome shotgun (WGS) entry which is preliminary data.</text>
</comment>
<dbReference type="AlphaFoldDB" id="A0A8H7EAP8"/>
<evidence type="ECO:0000256" key="3">
    <source>
        <dbReference type="ARBA" id="ARBA00022525"/>
    </source>
</evidence>
<keyword evidence="7" id="KW-0325">Glycoprotein</keyword>
<evidence type="ECO:0000313" key="14">
    <source>
        <dbReference type="EMBL" id="KAF7670609.1"/>
    </source>
</evidence>
<keyword evidence="6 13" id="KW-0378">Hydrolase</keyword>
<protein>
    <submittedName>
        <fullName evidence="14">Tat pathway signal sequence domain protein</fullName>
    </submittedName>
</protein>
<reference evidence="14" key="1">
    <citation type="submission" date="2020-01" db="EMBL/GenBank/DDBJ databases">
        <authorList>
            <person name="Feng Z.H.Z."/>
        </authorList>
    </citation>
    <scope>NUCLEOTIDE SEQUENCE</scope>
    <source>
        <strain evidence="14">CBS107.38</strain>
    </source>
</reference>
<dbReference type="InterPro" id="IPR000743">
    <property type="entry name" value="Glyco_hydro_28"/>
</dbReference>
<keyword evidence="5" id="KW-0677">Repeat</keyword>
<keyword evidence="11" id="KW-0624">Polysaccharide degradation</keyword>
<evidence type="ECO:0000256" key="6">
    <source>
        <dbReference type="ARBA" id="ARBA00022801"/>
    </source>
</evidence>
<dbReference type="Pfam" id="PF00295">
    <property type="entry name" value="Glyco_hydro_28"/>
    <property type="match status" value="1"/>
</dbReference>
<evidence type="ECO:0000256" key="2">
    <source>
        <dbReference type="ARBA" id="ARBA00008834"/>
    </source>
</evidence>
<dbReference type="SUPFAM" id="SSF51126">
    <property type="entry name" value="Pectin lyase-like"/>
    <property type="match status" value="1"/>
</dbReference>
<proteinExistence type="inferred from homology"/>
<dbReference type="RefSeq" id="XP_038781004.1">
    <property type="nucleotide sequence ID" value="XM_038936332.1"/>
</dbReference>
<evidence type="ECO:0000256" key="11">
    <source>
        <dbReference type="ARBA" id="ARBA00023326"/>
    </source>
</evidence>
<comment type="similarity">
    <text evidence="2 13">Belongs to the glycosyl hydrolase 28 family.</text>
</comment>
<keyword evidence="9 13" id="KW-0326">Glycosidase</keyword>
<evidence type="ECO:0000256" key="12">
    <source>
        <dbReference type="ARBA" id="ARBA00037278"/>
    </source>
</evidence>
<dbReference type="InterPro" id="IPR011050">
    <property type="entry name" value="Pectin_lyase_fold/virulence"/>
</dbReference>
<name>A0A8H7EAP8_9PLEO</name>
<dbReference type="PANTHER" id="PTHR31736:SF9">
    <property type="entry name" value="ENDO-XYLOGALACTURONAN HYDROLASE A-RELATED"/>
    <property type="match status" value="1"/>
</dbReference>
<evidence type="ECO:0000256" key="9">
    <source>
        <dbReference type="ARBA" id="ARBA00023295"/>
    </source>
</evidence>
<gene>
    <name evidence="14" type="ORF">GT037_011285</name>
</gene>
<evidence type="ECO:0000256" key="8">
    <source>
        <dbReference type="ARBA" id="ARBA00023277"/>
    </source>
</evidence>
<dbReference type="EMBL" id="JAAABM010000031">
    <property type="protein sequence ID" value="KAF7670609.1"/>
    <property type="molecule type" value="Genomic_DNA"/>
</dbReference>
<dbReference type="InterPro" id="IPR012334">
    <property type="entry name" value="Pectin_lyas_fold"/>
</dbReference>
<accession>A0A8H7EAP8</accession>
<dbReference type="PANTHER" id="PTHR31736">
    <property type="match status" value="1"/>
</dbReference>